<accession>A0A8S5NSK6</accession>
<organism evidence="1">
    <name type="scientific">Siphoviridae sp. ct1TR2</name>
    <dbReference type="NCBI Taxonomy" id="2825309"/>
    <lineage>
        <taxon>Viruses</taxon>
        <taxon>Duplodnaviria</taxon>
        <taxon>Heunggongvirae</taxon>
        <taxon>Uroviricota</taxon>
        <taxon>Caudoviricetes</taxon>
    </lineage>
</organism>
<dbReference type="EMBL" id="BK015245">
    <property type="protein sequence ID" value="DAD97673.1"/>
    <property type="molecule type" value="Genomic_DNA"/>
</dbReference>
<sequence>MTRHCRFRPEKKYLSIQDERILKSMQCSCHIDQRLEFHRK</sequence>
<reference evidence="1" key="1">
    <citation type="journal article" date="2021" name="Proc. Natl. Acad. Sci. U.S.A.">
        <title>A Catalog of Tens of Thousands of Viruses from Human Metagenomes Reveals Hidden Associations with Chronic Diseases.</title>
        <authorList>
            <person name="Tisza M.J."/>
            <person name="Buck C.B."/>
        </authorList>
    </citation>
    <scope>NUCLEOTIDE SEQUENCE</scope>
    <source>
        <strain evidence="1">Ct1TR2</strain>
    </source>
</reference>
<proteinExistence type="predicted"/>
<name>A0A8S5NSK6_9CAUD</name>
<protein>
    <submittedName>
        <fullName evidence="1">Uncharacterized protein</fullName>
    </submittedName>
</protein>
<evidence type="ECO:0000313" key="1">
    <source>
        <dbReference type="EMBL" id="DAD97673.1"/>
    </source>
</evidence>